<proteinExistence type="predicted"/>
<reference evidence="2 3" key="1">
    <citation type="submission" date="2013-06" db="EMBL/GenBank/DDBJ databases">
        <title>Draft genome sequence of Thauera terpenica.</title>
        <authorList>
            <person name="Liu B."/>
            <person name="Frostegard A.H."/>
            <person name="Shapleigh J.P."/>
        </authorList>
    </citation>
    <scope>NUCLEOTIDE SEQUENCE [LARGE SCALE GENOMIC DNA]</scope>
    <source>
        <strain evidence="2 3">58Eu</strain>
    </source>
</reference>
<keyword evidence="3" id="KW-1185">Reference proteome</keyword>
<accession>S9ZH70</accession>
<protein>
    <submittedName>
        <fullName evidence="2">Uncharacterized protein</fullName>
    </submittedName>
</protein>
<feature type="region of interest" description="Disordered" evidence="1">
    <location>
        <begin position="61"/>
        <end position="82"/>
    </location>
</feature>
<evidence type="ECO:0000313" key="3">
    <source>
        <dbReference type="Proteomes" id="UP000015455"/>
    </source>
</evidence>
<dbReference type="STRING" id="1348657.M622_11325"/>
<name>S9ZH70_9RHOO</name>
<comment type="caution">
    <text evidence="2">The sequence shown here is derived from an EMBL/GenBank/DDBJ whole genome shotgun (WGS) entry which is preliminary data.</text>
</comment>
<gene>
    <name evidence="2" type="ORF">M622_11325</name>
</gene>
<dbReference type="EMBL" id="ATJV01000042">
    <property type="protein sequence ID" value="EPZ16680.1"/>
    <property type="molecule type" value="Genomic_DNA"/>
</dbReference>
<dbReference type="PATRIC" id="fig|1348657.5.peg.803"/>
<dbReference type="Proteomes" id="UP000015455">
    <property type="component" value="Unassembled WGS sequence"/>
</dbReference>
<dbReference type="AlphaFoldDB" id="S9ZH70"/>
<dbReference type="RefSeq" id="WP_021248250.1">
    <property type="nucleotide sequence ID" value="NZ_ATJV01000042.1"/>
</dbReference>
<evidence type="ECO:0000256" key="1">
    <source>
        <dbReference type="SAM" id="MobiDB-lite"/>
    </source>
</evidence>
<organism evidence="2 3">
    <name type="scientific">Thauera terpenica 58Eu</name>
    <dbReference type="NCBI Taxonomy" id="1348657"/>
    <lineage>
        <taxon>Bacteria</taxon>
        <taxon>Pseudomonadati</taxon>
        <taxon>Pseudomonadota</taxon>
        <taxon>Betaproteobacteria</taxon>
        <taxon>Rhodocyclales</taxon>
        <taxon>Zoogloeaceae</taxon>
        <taxon>Thauera</taxon>
    </lineage>
</organism>
<dbReference type="eggNOG" id="ENOG50331SQ">
    <property type="taxonomic scope" value="Bacteria"/>
</dbReference>
<evidence type="ECO:0000313" key="2">
    <source>
        <dbReference type="EMBL" id="EPZ16680.1"/>
    </source>
</evidence>
<sequence>MTYEQHLDEVATLLFELYEQTEDAAIKLVMAAQADDFFSPHDDDPSMCTLERAQADARSVMRKYGAGQRPTTTKVPPRPPRP</sequence>